<dbReference type="AlphaFoldDB" id="A0A5M8PYW5"/>
<evidence type="ECO:0000313" key="3">
    <source>
        <dbReference type="Proteomes" id="UP000324767"/>
    </source>
</evidence>
<protein>
    <submittedName>
        <fullName evidence="2">Uncharacterized protein</fullName>
    </submittedName>
</protein>
<feature type="chain" id="PRO_5024352030" evidence="1">
    <location>
        <begin position="22"/>
        <end position="86"/>
    </location>
</feature>
<sequence>MVGLLHFELFLLLRVQDLALALEEKTFPQSAVNFLEDRASDLDGFSTLIYARNASRIKEELSAAIVFISPLQLANILDWTSEDLLR</sequence>
<organism evidence="2 3">
    <name type="scientific">Lasallia pustulata</name>
    <dbReference type="NCBI Taxonomy" id="136370"/>
    <lineage>
        <taxon>Eukaryota</taxon>
        <taxon>Fungi</taxon>
        <taxon>Dikarya</taxon>
        <taxon>Ascomycota</taxon>
        <taxon>Pezizomycotina</taxon>
        <taxon>Lecanoromycetes</taxon>
        <taxon>OSLEUM clade</taxon>
        <taxon>Umbilicariomycetidae</taxon>
        <taxon>Umbilicariales</taxon>
        <taxon>Umbilicariaceae</taxon>
        <taxon>Lasallia</taxon>
    </lineage>
</organism>
<reference evidence="2 3" key="1">
    <citation type="submission" date="2019-09" db="EMBL/GenBank/DDBJ databases">
        <title>The hologenome of the rock-dwelling lichen Lasallia pustulata.</title>
        <authorList>
            <person name="Greshake Tzovaras B."/>
            <person name="Segers F."/>
            <person name="Bicker A."/>
            <person name="Dal Grande F."/>
            <person name="Otte J."/>
            <person name="Hankeln T."/>
            <person name="Schmitt I."/>
            <person name="Ebersberger I."/>
        </authorList>
    </citation>
    <scope>NUCLEOTIDE SEQUENCE [LARGE SCALE GENOMIC DNA]</scope>
    <source>
        <strain evidence="2">A1-1</strain>
    </source>
</reference>
<evidence type="ECO:0000256" key="1">
    <source>
        <dbReference type="SAM" id="SignalP"/>
    </source>
</evidence>
<feature type="signal peptide" evidence="1">
    <location>
        <begin position="1"/>
        <end position="21"/>
    </location>
</feature>
<dbReference type="Proteomes" id="UP000324767">
    <property type="component" value="Unassembled WGS sequence"/>
</dbReference>
<gene>
    <name evidence="2" type="ORF">FRX48_01674</name>
</gene>
<keyword evidence="1" id="KW-0732">Signal</keyword>
<accession>A0A5M8PYW5</accession>
<dbReference type="EMBL" id="VXIT01000002">
    <property type="protein sequence ID" value="KAA6414923.1"/>
    <property type="molecule type" value="Genomic_DNA"/>
</dbReference>
<name>A0A5M8PYW5_9LECA</name>
<comment type="caution">
    <text evidence="2">The sequence shown here is derived from an EMBL/GenBank/DDBJ whole genome shotgun (WGS) entry which is preliminary data.</text>
</comment>
<evidence type="ECO:0000313" key="2">
    <source>
        <dbReference type="EMBL" id="KAA6414923.1"/>
    </source>
</evidence>
<proteinExistence type="predicted"/>